<sequence>MPSNSKIQKVSDLIDKLNTAPNFVLIDFLTATHKKLEELRKKLREDKSNQDLISFSAVKNSLFKIAMQRSKKIDLIKDPAFKGQTAMLTLPKDWSLGLKTVYAYIKNENILKFKFGQLDGNVYPEADLMKLAELPSKSELIAKLLMSLKTPQTRLVRTLNYNMTKLVYILRNKGN</sequence>
<dbReference type="GO" id="GO:0006412">
    <property type="term" value="P:translation"/>
    <property type="evidence" value="ECO:0007669"/>
    <property type="project" value="UniProtKB-UniRule"/>
</dbReference>
<keyword evidence="5" id="KW-0699">rRNA-binding</keyword>
<dbReference type="CDD" id="cd05797">
    <property type="entry name" value="Ribosomal_L10"/>
    <property type="match status" value="1"/>
</dbReference>
<accession>A0A1F7JMI1</accession>
<reference evidence="6 7" key="1">
    <citation type="journal article" date="2016" name="Nat. Commun.">
        <title>Thousands of microbial genomes shed light on interconnected biogeochemical processes in an aquifer system.</title>
        <authorList>
            <person name="Anantharaman K."/>
            <person name="Brown C.T."/>
            <person name="Hug L.A."/>
            <person name="Sharon I."/>
            <person name="Castelle C.J."/>
            <person name="Probst A.J."/>
            <person name="Thomas B.C."/>
            <person name="Singh A."/>
            <person name="Wilkins M.J."/>
            <person name="Karaoz U."/>
            <person name="Brodie E.L."/>
            <person name="Williams K.H."/>
            <person name="Hubbard S.S."/>
            <person name="Banfield J.F."/>
        </authorList>
    </citation>
    <scope>NUCLEOTIDE SEQUENCE [LARGE SCALE GENOMIC DNA]</scope>
</reference>
<evidence type="ECO:0000256" key="2">
    <source>
        <dbReference type="ARBA" id="ARBA00022980"/>
    </source>
</evidence>
<dbReference type="GO" id="GO:0070180">
    <property type="term" value="F:large ribosomal subunit rRNA binding"/>
    <property type="evidence" value="ECO:0007669"/>
    <property type="project" value="UniProtKB-UniRule"/>
</dbReference>
<dbReference type="STRING" id="1802074.A3J15_03490"/>
<dbReference type="AlphaFoldDB" id="A0A1F7JMI1"/>
<comment type="function">
    <text evidence="5">Forms part of the ribosomal stalk, playing a central role in the interaction of the ribosome with GTP-bound translation factors.</text>
</comment>
<dbReference type="GO" id="GO:1990904">
    <property type="term" value="C:ribonucleoprotein complex"/>
    <property type="evidence" value="ECO:0007669"/>
    <property type="project" value="UniProtKB-KW"/>
</dbReference>
<comment type="subunit">
    <text evidence="5">Part of the ribosomal stalk of the 50S ribosomal subunit. The N-terminus interacts with L11 and the large rRNA to form the base of the stalk. The C-terminus forms an elongated spine to which L12 dimers bind in a sequential fashion forming a multimeric L10(L12)X complex.</text>
</comment>
<dbReference type="Proteomes" id="UP000176376">
    <property type="component" value="Unassembled WGS sequence"/>
</dbReference>
<evidence type="ECO:0000313" key="7">
    <source>
        <dbReference type="Proteomes" id="UP000176376"/>
    </source>
</evidence>
<dbReference type="InterPro" id="IPR022973">
    <property type="entry name" value="Ribosomal_uL10_bac"/>
</dbReference>
<dbReference type="InterPro" id="IPR043141">
    <property type="entry name" value="Ribosomal_uL10-like_sf"/>
</dbReference>
<proteinExistence type="inferred from homology"/>
<dbReference type="Gene3D" id="6.10.250.290">
    <property type="match status" value="1"/>
</dbReference>
<dbReference type="EMBL" id="MGAY01000023">
    <property type="protein sequence ID" value="OGK56796.1"/>
    <property type="molecule type" value="Genomic_DNA"/>
</dbReference>
<evidence type="ECO:0000256" key="3">
    <source>
        <dbReference type="ARBA" id="ARBA00023274"/>
    </source>
</evidence>
<keyword evidence="2 5" id="KW-0689">Ribosomal protein</keyword>
<gene>
    <name evidence="5" type="primary">rplJ</name>
    <name evidence="6" type="ORF">A3J15_03490</name>
</gene>
<dbReference type="SUPFAM" id="SSF160369">
    <property type="entry name" value="Ribosomal protein L10-like"/>
    <property type="match status" value="1"/>
</dbReference>
<dbReference type="HAMAP" id="MF_00362">
    <property type="entry name" value="Ribosomal_uL10"/>
    <property type="match status" value="1"/>
</dbReference>
<evidence type="ECO:0000256" key="1">
    <source>
        <dbReference type="ARBA" id="ARBA00008889"/>
    </source>
</evidence>
<organism evidence="6 7">
    <name type="scientific">Candidatus Roizmanbacteria bacterium RIFCSPLOWO2_02_FULL_38_10</name>
    <dbReference type="NCBI Taxonomy" id="1802074"/>
    <lineage>
        <taxon>Bacteria</taxon>
        <taxon>Candidatus Roizmaniibacteriota</taxon>
    </lineage>
</organism>
<keyword evidence="5" id="KW-0694">RNA-binding</keyword>
<dbReference type="GO" id="GO:0005840">
    <property type="term" value="C:ribosome"/>
    <property type="evidence" value="ECO:0007669"/>
    <property type="project" value="UniProtKB-KW"/>
</dbReference>
<evidence type="ECO:0000313" key="6">
    <source>
        <dbReference type="EMBL" id="OGK56796.1"/>
    </source>
</evidence>
<dbReference type="Pfam" id="PF00466">
    <property type="entry name" value="Ribosomal_L10"/>
    <property type="match status" value="1"/>
</dbReference>
<comment type="caution">
    <text evidence="6">The sequence shown here is derived from an EMBL/GenBank/DDBJ whole genome shotgun (WGS) entry which is preliminary data.</text>
</comment>
<dbReference type="PANTHER" id="PTHR11560">
    <property type="entry name" value="39S RIBOSOMAL PROTEIN L10, MITOCHONDRIAL"/>
    <property type="match status" value="1"/>
</dbReference>
<dbReference type="NCBIfam" id="NF000955">
    <property type="entry name" value="PRK00099.1-1"/>
    <property type="match status" value="1"/>
</dbReference>
<comment type="similarity">
    <text evidence="1 5">Belongs to the universal ribosomal protein uL10 family.</text>
</comment>
<keyword evidence="3 5" id="KW-0687">Ribonucleoprotein</keyword>
<evidence type="ECO:0000256" key="5">
    <source>
        <dbReference type="HAMAP-Rule" id="MF_00362"/>
    </source>
</evidence>
<dbReference type="InterPro" id="IPR001790">
    <property type="entry name" value="Ribosomal_uL10"/>
</dbReference>
<evidence type="ECO:0000256" key="4">
    <source>
        <dbReference type="ARBA" id="ARBA00035202"/>
    </source>
</evidence>
<dbReference type="InterPro" id="IPR047865">
    <property type="entry name" value="Ribosomal_uL10_bac_type"/>
</dbReference>
<protein>
    <recommendedName>
        <fullName evidence="4 5">Large ribosomal subunit protein uL10</fullName>
    </recommendedName>
</protein>
<name>A0A1F7JMI1_9BACT</name>
<dbReference type="Gene3D" id="3.30.70.1730">
    <property type="match status" value="1"/>
</dbReference>